<dbReference type="KEGG" id="ehh:EHF_0100"/>
<dbReference type="HOGENOM" id="CLU_3250789_0_0_5"/>
<name>X5GCL4_9RICK</name>
<evidence type="ECO:0000313" key="2">
    <source>
        <dbReference type="Proteomes" id="UP000023762"/>
    </source>
</evidence>
<dbReference type="Proteomes" id="UP000023762">
    <property type="component" value="Chromosome"/>
</dbReference>
<evidence type="ECO:0000313" key="1">
    <source>
        <dbReference type="EMBL" id="AHX04842.1"/>
    </source>
</evidence>
<sequence length="42" mass="5048">MEVFIIENVLELLLCDMFEQYISFNINIEVIEIIIIIGWSMR</sequence>
<dbReference type="STRING" id="391036.EHF_0100"/>
<dbReference type="EMBL" id="CP007474">
    <property type="protein sequence ID" value="AHX04842.1"/>
    <property type="molecule type" value="Genomic_DNA"/>
</dbReference>
<reference evidence="1 2" key="1">
    <citation type="submission" date="2014-03" db="EMBL/GenBank/DDBJ databases">
        <title>Sequencing and Comparison of Genomes and Transcriptome Profiles of Human Ehrlichiosis Agents.</title>
        <authorList>
            <person name="Lin M."/>
            <person name="Daugherty S.C."/>
            <person name="Nagaraj S."/>
            <person name="Cheng Z."/>
            <person name="Xiong Q."/>
            <person name="Lin F.-Y."/>
            <person name="Sengamalay N."/>
            <person name="Ott S."/>
            <person name="Godinez A."/>
            <person name="Tallon L.J."/>
            <person name="Sadzewicz L."/>
            <person name="Fraser C.M."/>
            <person name="Dunning Hotopp J.C."/>
            <person name="Rikihisa Y."/>
        </authorList>
    </citation>
    <scope>NUCLEOTIDE SEQUENCE [LARGE SCALE GENOMIC DNA]</scope>
    <source>
        <strain evidence="1 2">HF</strain>
    </source>
</reference>
<protein>
    <submittedName>
        <fullName evidence="1">Uncharacterized protein</fullName>
    </submittedName>
</protein>
<keyword evidence="2" id="KW-1185">Reference proteome</keyword>
<dbReference type="AlphaFoldDB" id="X5GCL4"/>
<organism evidence="1 2">
    <name type="scientific">Ehrlichia japonica</name>
    <dbReference type="NCBI Taxonomy" id="391036"/>
    <lineage>
        <taxon>Bacteria</taxon>
        <taxon>Pseudomonadati</taxon>
        <taxon>Pseudomonadota</taxon>
        <taxon>Alphaproteobacteria</taxon>
        <taxon>Rickettsiales</taxon>
        <taxon>Anaplasmataceae</taxon>
        <taxon>Ehrlichia</taxon>
    </lineage>
</organism>
<gene>
    <name evidence="1" type="ORF">EHF_0100</name>
</gene>
<accession>X5GCL4</accession>
<proteinExistence type="predicted"/>